<keyword evidence="1" id="KW-1133">Transmembrane helix</keyword>
<dbReference type="SUPFAM" id="SSF55785">
    <property type="entry name" value="PYP-like sensor domain (PAS domain)"/>
    <property type="match status" value="1"/>
</dbReference>
<dbReference type="InterPro" id="IPR036890">
    <property type="entry name" value="HATPase_C_sf"/>
</dbReference>
<dbReference type="PROSITE" id="PS50109">
    <property type="entry name" value="HIS_KIN"/>
    <property type="match status" value="1"/>
</dbReference>
<feature type="transmembrane region" description="Helical" evidence="1">
    <location>
        <begin position="12"/>
        <end position="34"/>
    </location>
</feature>
<dbReference type="NCBIfam" id="TIGR00229">
    <property type="entry name" value="sensory_box"/>
    <property type="match status" value="1"/>
</dbReference>
<dbReference type="AlphaFoldDB" id="F0T9L1"/>
<evidence type="ECO:0000259" key="2">
    <source>
        <dbReference type="PROSITE" id="PS50109"/>
    </source>
</evidence>
<feature type="domain" description="Histidine kinase" evidence="2">
    <location>
        <begin position="259"/>
        <end position="452"/>
    </location>
</feature>
<evidence type="ECO:0000256" key="1">
    <source>
        <dbReference type="SAM" id="Phobius"/>
    </source>
</evidence>
<dbReference type="eggNOG" id="arCOG06940">
    <property type="taxonomic scope" value="Archaea"/>
</dbReference>
<dbReference type="InterPro" id="IPR000014">
    <property type="entry name" value="PAS"/>
</dbReference>
<dbReference type="GO" id="GO:0016301">
    <property type="term" value="F:kinase activity"/>
    <property type="evidence" value="ECO:0007669"/>
    <property type="project" value="UniProtKB-KW"/>
</dbReference>
<dbReference type="eggNOG" id="arCOG02335">
    <property type="taxonomic scope" value="Archaea"/>
</dbReference>
<proteinExistence type="predicted"/>
<feature type="transmembrane region" description="Helical" evidence="1">
    <location>
        <begin position="63"/>
        <end position="79"/>
    </location>
</feature>
<keyword evidence="5" id="KW-1185">Reference proteome</keyword>
<evidence type="ECO:0000313" key="4">
    <source>
        <dbReference type="EMBL" id="ADZ08759.1"/>
    </source>
</evidence>
<dbReference type="Gene3D" id="3.30.450.20">
    <property type="entry name" value="PAS domain"/>
    <property type="match status" value="1"/>
</dbReference>
<dbReference type="PANTHER" id="PTHR43065:SF23">
    <property type="entry name" value="SENSOR HISTIDINE KINASE PDTAS"/>
    <property type="match status" value="1"/>
</dbReference>
<dbReference type="PROSITE" id="PS50112">
    <property type="entry name" value="PAS"/>
    <property type="match status" value="1"/>
</dbReference>
<dbReference type="SUPFAM" id="SSF55874">
    <property type="entry name" value="ATPase domain of HSP90 chaperone/DNA topoisomerase II/histidine kinase"/>
    <property type="match status" value="1"/>
</dbReference>
<dbReference type="Proteomes" id="UP000007490">
    <property type="component" value="Chromosome"/>
</dbReference>
<dbReference type="InterPro" id="IPR035965">
    <property type="entry name" value="PAS-like_dom_sf"/>
</dbReference>
<evidence type="ECO:0000259" key="3">
    <source>
        <dbReference type="PROSITE" id="PS50112"/>
    </source>
</evidence>
<dbReference type="PROSITE" id="PS51257">
    <property type="entry name" value="PROKAR_LIPOPROTEIN"/>
    <property type="match status" value="1"/>
</dbReference>
<dbReference type="Pfam" id="PF13426">
    <property type="entry name" value="PAS_9"/>
    <property type="match status" value="1"/>
</dbReference>
<dbReference type="eggNOG" id="arCOG06712">
    <property type="taxonomic scope" value="Archaea"/>
</dbReference>
<dbReference type="SMART" id="SM00387">
    <property type="entry name" value="HATPase_c"/>
    <property type="match status" value="1"/>
</dbReference>
<dbReference type="PANTHER" id="PTHR43065">
    <property type="entry name" value="SENSOR HISTIDINE KINASE"/>
    <property type="match status" value="1"/>
</dbReference>
<dbReference type="SMART" id="SM00091">
    <property type="entry name" value="PAS"/>
    <property type="match status" value="1"/>
</dbReference>
<keyword evidence="1" id="KW-0812">Transmembrane</keyword>
<dbReference type="HOGENOM" id="CLU_000445_114_57_2"/>
<name>F0T9L1_METLA</name>
<feature type="domain" description="PAS" evidence="3">
    <location>
        <begin position="121"/>
        <end position="174"/>
    </location>
</feature>
<dbReference type="Pfam" id="PF07568">
    <property type="entry name" value="HisKA_2"/>
    <property type="match status" value="1"/>
</dbReference>
<accession>F0T9L1</accession>
<dbReference type="CDD" id="cd00130">
    <property type="entry name" value="PAS"/>
    <property type="match status" value="1"/>
</dbReference>
<keyword evidence="4" id="KW-0808">Transferase</keyword>
<reference evidence="5" key="1">
    <citation type="submission" date="2011-02" db="EMBL/GenBank/DDBJ databases">
        <title>Complete sequence of Methanobacterium sp. AL-21.</title>
        <authorList>
            <consortium name="US DOE Joint Genome Institute"/>
            <person name="Lucas S."/>
            <person name="Copeland A."/>
            <person name="Lapidus A."/>
            <person name="Cheng J.-F."/>
            <person name="Goodwin L."/>
            <person name="Pitluck S."/>
            <person name="Chertkov O."/>
            <person name="Detter J.C."/>
            <person name="Han C."/>
            <person name="Tapia R."/>
            <person name="Land M."/>
            <person name="Hauser L."/>
            <person name="Kyrpides N."/>
            <person name="Ivanova N."/>
            <person name="Mikhailova N."/>
            <person name="Pagani I."/>
            <person name="Cadillo-Quiroz H."/>
            <person name="Imachi H."/>
            <person name="Zinder S."/>
            <person name="Liu W."/>
            <person name="Woyke T."/>
        </authorList>
    </citation>
    <scope>NUCLEOTIDE SEQUENCE [LARGE SCALE GENOMIC DNA]</scope>
    <source>
        <strain evidence="5">AL-21</strain>
    </source>
</reference>
<sequence>MVKIMTRNPNHELYKLITISSLLIISCLLTYYFHFVIGEGVIFTHFFYFPIILAALWWQKKGLIVPIFLTLMLLVSYYLSPNLSYPLYEDIYRSIIFLSIGIVVAILSDVINKKDKELSASEEKFRSVANSAVDGIITTNQNGDIVLMNPSLKRIFGYDLDEIKGRNVTMLMPERYKKDFETKLQNFNSTGTHELDGKTFESIGLKKNGEEFPFEISVATWGYKTGPYTTSIIRDVADRKLTEHQLQKSIKEKEMLLKEIHHRVKNNLMIISSLLSLQSRYIKDENSKTIFIESQNRARSMALIHERLYQSTDLKNIDFGDYIQTLAADLYDTYVVDKNLIKMNIETDELNLDIDTSIPLGLILNELVTNSLKHAFSQGDKGTIDIKFKKQTDKYCLEVKDNGKGFPNDIDYKNADSLGLSLITSLSEQIDADLEYIGSPGTSFKISFNEKKFQ</sequence>
<protein>
    <submittedName>
        <fullName evidence="4">Signal transduction histidine kinase</fullName>
    </submittedName>
</protein>
<dbReference type="EMBL" id="CP002551">
    <property type="protein sequence ID" value="ADZ08759.1"/>
    <property type="molecule type" value="Genomic_DNA"/>
</dbReference>
<reference evidence="4 5" key="2">
    <citation type="journal article" date="2014" name="Int. J. Syst. Evol. Microbiol.">
        <title>Methanobacterium paludis sp. nov. and a novel strain of Methanobacterium lacus isolated from northern peatlands.</title>
        <authorList>
            <person name="Cadillo-Quiroz H."/>
            <person name="Brauer S.L."/>
            <person name="Goodson N."/>
            <person name="Yavitt J.B."/>
            <person name="Zinder S.H."/>
        </authorList>
    </citation>
    <scope>NUCLEOTIDE SEQUENCE [LARGE SCALE GENOMIC DNA]</scope>
    <source>
        <strain evidence="4 5">AL-21</strain>
    </source>
</reference>
<evidence type="ECO:0000313" key="5">
    <source>
        <dbReference type="Proteomes" id="UP000007490"/>
    </source>
</evidence>
<feature type="transmembrane region" description="Helical" evidence="1">
    <location>
        <begin position="40"/>
        <end position="58"/>
    </location>
</feature>
<dbReference type="Pfam" id="PF02518">
    <property type="entry name" value="HATPase_c"/>
    <property type="match status" value="1"/>
</dbReference>
<keyword evidence="1" id="KW-0472">Membrane</keyword>
<dbReference type="Gene3D" id="3.30.565.10">
    <property type="entry name" value="Histidine kinase-like ATPase, C-terminal domain"/>
    <property type="match status" value="1"/>
</dbReference>
<dbReference type="STRING" id="877455.Metbo_0507"/>
<dbReference type="InterPro" id="IPR005467">
    <property type="entry name" value="His_kinase_dom"/>
</dbReference>
<dbReference type="InterPro" id="IPR003594">
    <property type="entry name" value="HATPase_dom"/>
</dbReference>
<keyword evidence="4" id="KW-0418">Kinase</keyword>
<organism evidence="4 5">
    <name type="scientific">Methanobacterium lacus (strain AL-21)</name>
    <dbReference type="NCBI Taxonomy" id="877455"/>
    <lineage>
        <taxon>Archaea</taxon>
        <taxon>Methanobacteriati</taxon>
        <taxon>Methanobacteriota</taxon>
        <taxon>Methanomada group</taxon>
        <taxon>Methanobacteria</taxon>
        <taxon>Methanobacteriales</taxon>
        <taxon>Methanobacteriaceae</taxon>
        <taxon>Methanobacterium</taxon>
    </lineage>
</organism>
<feature type="transmembrane region" description="Helical" evidence="1">
    <location>
        <begin position="91"/>
        <end position="111"/>
    </location>
</feature>
<dbReference type="KEGG" id="mel:Metbo_0507"/>
<dbReference type="InterPro" id="IPR011495">
    <property type="entry name" value="Sig_transdc_His_kin_sub2_dim/P"/>
</dbReference>
<gene>
    <name evidence="4" type="ordered locus">Metbo_0507</name>
</gene>